<proteinExistence type="predicted"/>
<dbReference type="EMBL" id="AZBU02000005">
    <property type="protein sequence ID" value="TKR76287.1"/>
    <property type="molecule type" value="Genomic_DNA"/>
</dbReference>
<name>A0A4U5N1P5_STECR</name>
<reference evidence="1 2" key="1">
    <citation type="journal article" date="2015" name="Genome Biol.">
        <title>Comparative genomics of Steinernema reveals deeply conserved gene regulatory networks.</title>
        <authorList>
            <person name="Dillman A.R."/>
            <person name="Macchietto M."/>
            <person name="Porter C.F."/>
            <person name="Rogers A."/>
            <person name="Williams B."/>
            <person name="Antoshechkin I."/>
            <person name="Lee M.M."/>
            <person name="Goodwin Z."/>
            <person name="Lu X."/>
            <person name="Lewis E.E."/>
            <person name="Goodrich-Blair H."/>
            <person name="Stock S.P."/>
            <person name="Adams B.J."/>
            <person name="Sternberg P.W."/>
            <person name="Mortazavi A."/>
        </authorList>
    </citation>
    <scope>NUCLEOTIDE SEQUENCE [LARGE SCALE GENOMIC DNA]</scope>
    <source>
        <strain evidence="1 2">ALL</strain>
    </source>
</reference>
<gene>
    <name evidence="1" type="ORF">L596_017446</name>
</gene>
<accession>A0A4U5N1P5</accession>
<dbReference type="Proteomes" id="UP000298663">
    <property type="component" value="Unassembled WGS sequence"/>
</dbReference>
<protein>
    <submittedName>
        <fullName evidence="1">Uncharacterized protein</fullName>
    </submittedName>
</protein>
<sequence>MEMALSVYYNLKEQCQKYFQQPEKAPSICPQTTFDTSTFIQMSILITHFLVSPHYSMPLTALGTTDHKFKIDSHAAKSNAD</sequence>
<evidence type="ECO:0000313" key="2">
    <source>
        <dbReference type="Proteomes" id="UP000298663"/>
    </source>
</evidence>
<evidence type="ECO:0000313" key="1">
    <source>
        <dbReference type="EMBL" id="TKR76287.1"/>
    </source>
</evidence>
<reference evidence="1 2" key="2">
    <citation type="journal article" date="2019" name="G3 (Bethesda)">
        <title>Hybrid Assembly of the Genome of the Entomopathogenic Nematode Steinernema carpocapsae Identifies the X-Chromosome.</title>
        <authorList>
            <person name="Serra L."/>
            <person name="Macchietto M."/>
            <person name="Macias-Munoz A."/>
            <person name="McGill C.J."/>
            <person name="Rodriguez I.M."/>
            <person name="Rodriguez B."/>
            <person name="Murad R."/>
            <person name="Mortazavi A."/>
        </authorList>
    </citation>
    <scope>NUCLEOTIDE SEQUENCE [LARGE SCALE GENOMIC DNA]</scope>
    <source>
        <strain evidence="1 2">ALL</strain>
    </source>
</reference>
<keyword evidence="2" id="KW-1185">Reference proteome</keyword>
<organism evidence="1 2">
    <name type="scientific">Steinernema carpocapsae</name>
    <name type="common">Entomopathogenic nematode</name>
    <dbReference type="NCBI Taxonomy" id="34508"/>
    <lineage>
        <taxon>Eukaryota</taxon>
        <taxon>Metazoa</taxon>
        <taxon>Ecdysozoa</taxon>
        <taxon>Nematoda</taxon>
        <taxon>Chromadorea</taxon>
        <taxon>Rhabditida</taxon>
        <taxon>Tylenchina</taxon>
        <taxon>Panagrolaimomorpha</taxon>
        <taxon>Strongyloidoidea</taxon>
        <taxon>Steinernematidae</taxon>
        <taxon>Steinernema</taxon>
    </lineage>
</organism>
<dbReference type="AlphaFoldDB" id="A0A4U5N1P5"/>
<comment type="caution">
    <text evidence="1">The sequence shown here is derived from an EMBL/GenBank/DDBJ whole genome shotgun (WGS) entry which is preliminary data.</text>
</comment>